<keyword evidence="3" id="KW-0560">Oxidoreductase</keyword>
<dbReference type="RefSeq" id="WP_075614083.1">
    <property type="nucleotide sequence ID" value="NZ_JACIED010000003.1"/>
</dbReference>
<keyword evidence="3" id="KW-0223">Dioxygenase</keyword>
<dbReference type="CDD" id="cd04742">
    <property type="entry name" value="NPD_FabD"/>
    <property type="match status" value="1"/>
</dbReference>
<organism evidence="3 4">
    <name type="scientific">Allorhizobium taibaishanense</name>
    <dbReference type="NCBI Taxonomy" id="887144"/>
    <lineage>
        <taxon>Bacteria</taxon>
        <taxon>Pseudomonadati</taxon>
        <taxon>Pseudomonadota</taxon>
        <taxon>Alphaproteobacteria</taxon>
        <taxon>Hyphomicrobiales</taxon>
        <taxon>Rhizobiaceae</taxon>
        <taxon>Rhizobium/Agrobacterium group</taxon>
        <taxon>Allorhizobium</taxon>
    </lineage>
</organism>
<dbReference type="GO" id="GO:0051213">
    <property type="term" value="F:dioxygenase activity"/>
    <property type="evidence" value="ECO:0007669"/>
    <property type="project" value="UniProtKB-KW"/>
</dbReference>
<evidence type="ECO:0000313" key="5">
    <source>
        <dbReference type="Proteomes" id="UP000544107"/>
    </source>
</evidence>
<dbReference type="InterPro" id="IPR049489">
    <property type="entry name" value="FabD-like_helical_ins"/>
</dbReference>
<name>A0A1Q9A6H3_9HYPH</name>
<dbReference type="Gene3D" id="3.20.20.70">
    <property type="entry name" value="Aldolase class I"/>
    <property type="match status" value="1"/>
</dbReference>
<evidence type="ECO:0000313" key="3">
    <source>
        <dbReference type="EMBL" id="OLP50193.1"/>
    </source>
</evidence>
<dbReference type="Proteomes" id="UP000544107">
    <property type="component" value="Unassembled WGS sequence"/>
</dbReference>
<reference evidence="3 4" key="1">
    <citation type="submission" date="2016-09" db="EMBL/GenBank/DDBJ databases">
        <title>Rhizobium oryziradicis sp. nov., isolated from the root of rice.</title>
        <authorList>
            <person name="Zhao J."/>
            <person name="Zhang X."/>
        </authorList>
    </citation>
    <scope>NUCLEOTIDE SEQUENCE [LARGE SCALE GENOMIC DNA]</scope>
    <source>
        <strain evidence="3 4">14971</strain>
    </source>
</reference>
<dbReference type="Pfam" id="PF21607">
    <property type="entry name" value="FabD_helical_ins"/>
    <property type="match status" value="1"/>
</dbReference>
<proteinExistence type="predicted"/>
<keyword evidence="4" id="KW-1185">Reference proteome</keyword>
<accession>A0A1Q9A6H3</accession>
<dbReference type="InterPro" id="IPR013785">
    <property type="entry name" value="Aldolase_TIM"/>
</dbReference>
<evidence type="ECO:0000313" key="2">
    <source>
        <dbReference type="EMBL" id="MBB4008676.1"/>
    </source>
</evidence>
<dbReference type="Pfam" id="PF03060">
    <property type="entry name" value="NMO"/>
    <property type="match status" value="1"/>
</dbReference>
<dbReference type="NCBIfam" id="TIGR02814">
    <property type="entry name" value="pfaD_fam"/>
    <property type="match status" value="1"/>
</dbReference>
<dbReference type="EMBL" id="MKIN01000021">
    <property type="protein sequence ID" value="OLP50193.1"/>
    <property type="molecule type" value="Genomic_DNA"/>
</dbReference>
<evidence type="ECO:0000313" key="4">
    <source>
        <dbReference type="Proteomes" id="UP000185598"/>
    </source>
</evidence>
<dbReference type="PANTHER" id="PTHR32332">
    <property type="entry name" value="2-NITROPROPANE DIOXYGENASE"/>
    <property type="match status" value="1"/>
</dbReference>
<gene>
    <name evidence="3" type="ORF">BJF91_12755</name>
    <name evidence="2" type="ORF">GGQ71_002956</name>
</gene>
<feature type="domain" description="[Acyl-carrier-protein] S-malonyltransferase-like inserted helical" evidence="1">
    <location>
        <begin position="381"/>
        <end position="460"/>
    </location>
</feature>
<dbReference type="InterPro" id="IPR014179">
    <property type="entry name" value="PfaD-like_TIM-barrel"/>
</dbReference>
<comment type="caution">
    <text evidence="3">The sequence shown here is derived from an EMBL/GenBank/DDBJ whole genome shotgun (WGS) entry which is preliminary data.</text>
</comment>
<evidence type="ECO:0000259" key="1">
    <source>
        <dbReference type="Pfam" id="PF21607"/>
    </source>
</evidence>
<dbReference type="OrthoDB" id="9808564at2"/>
<dbReference type="AlphaFoldDB" id="A0A1Q9A6H3"/>
<protein>
    <submittedName>
        <fullName evidence="3">2-nitropropane dioxygenase</fullName>
    </submittedName>
    <submittedName>
        <fullName evidence="2">PfaD family protein</fullName>
    </submittedName>
</protein>
<dbReference type="EMBL" id="JACIED010000003">
    <property type="protein sequence ID" value="MBB4008676.1"/>
    <property type="molecule type" value="Genomic_DNA"/>
</dbReference>
<sequence>MTINARIHDKDAIPAIVWDAVSIRRHLQQLDRPGSIVSDGAKLGVTGAIDPVPAGVATLCHYPALPASGLGNPAFLRDYGVRYPYMAGAMANGIASADLVIALANQGLLASYGAGGVRLEQVDKALAKITSAVNGAPFAVNLIHSPSEPAMENGLIDILLRYGVTIVEASAFMGMTPALVRYRALGLSRTADGAIVVAHRLIAKVSRPEVASVFMEPASEAVLAKLLAQGAITAEQAELARLVPMADDITAEADSGGHTDRRPLVVLLPILLRQAERVAAKNGYARPIRIGVGGGLGSPKAVAAAFAAGAAYIVTGSVNQACQESGSSPAVRALLAKCSFADTTMAPAADMFELGVELQVLKRGTLFASRAKMLYDLYRRYDSLEALPASVVQELEQKLFKQSLAEVWQMTADYFIGRDPKQVTEAEADPKRKMALVFRAYLGKASHWANAGDESRQMDYQIWSGPAIGDFNDWTAGSYLEQPEGRHVVDVALHLLQGAAFETRLHWLAMAGIRFPTPLSYEIAPL</sequence>
<dbReference type="Proteomes" id="UP000185598">
    <property type="component" value="Unassembled WGS sequence"/>
</dbReference>
<reference evidence="2 5" key="2">
    <citation type="submission" date="2020-08" db="EMBL/GenBank/DDBJ databases">
        <title>Genomic Encyclopedia of Type Strains, Phase IV (KMG-IV): sequencing the most valuable type-strain genomes for metagenomic binning, comparative biology and taxonomic classification.</title>
        <authorList>
            <person name="Goeker M."/>
        </authorList>
    </citation>
    <scope>NUCLEOTIDE SEQUENCE [LARGE SCALE GENOMIC DNA]</scope>
    <source>
        <strain evidence="2 5">DSM 100021</strain>
    </source>
</reference>
<dbReference type="STRING" id="887144.BJF91_12755"/>
<dbReference type="PANTHER" id="PTHR32332:SF20">
    <property type="entry name" value="2-NITROPROPANE DIOXYGENASE-LIKE PROTEIN"/>
    <property type="match status" value="1"/>
</dbReference>
<dbReference type="SUPFAM" id="SSF51412">
    <property type="entry name" value="Inosine monophosphate dehydrogenase (IMPDH)"/>
    <property type="match status" value="1"/>
</dbReference>